<evidence type="ECO:0000256" key="1">
    <source>
        <dbReference type="SAM" id="Phobius"/>
    </source>
</evidence>
<dbReference type="Proteomes" id="UP000254792">
    <property type="component" value="Chromosome"/>
</dbReference>
<feature type="transmembrane region" description="Helical" evidence="1">
    <location>
        <begin position="217"/>
        <end position="245"/>
    </location>
</feature>
<keyword evidence="1" id="KW-0812">Transmembrane</keyword>
<keyword evidence="3" id="KW-1185">Reference proteome</keyword>
<dbReference type="AlphaFoldDB" id="A0A345Z4M4"/>
<feature type="transmembrane region" description="Helical" evidence="1">
    <location>
        <begin position="146"/>
        <end position="166"/>
    </location>
</feature>
<name>A0A345Z4M4_9MOLU</name>
<accession>A0A345Z4M4</accession>
<evidence type="ECO:0000313" key="3">
    <source>
        <dbReference type="Proteomes" id="UP000254792"/>
    </source>
</evidence>
<gene>
    <name evidence="2" type="ORF">SALLE_v1c08830</name>
</gene>
<evidence type="ECO:0000313" key="2">
    <source>
        <dbReference type="EMBL" id="AXK51553.1"/>
    </source>
</evidence>
<organism evidence="2 3">
    <name type="scientific">Spiroplasma alleghenense</name>
    <dbReference type="NCBI Taxonomy" id="216931"/>
    <lineage>
        <taxon>Bacteria</taxon>
        <taxon>Bacillati</taxon>
        <taxon>Mycoplasmatota</taxon>
        <taxon>Mollicutes</taxon>
        <taxon>Entomoplasmatales</taxon>
        <taxon>Spiroplasmataceae</taxon>
        <taxon>Spiroplasma</taxon>
    </lineage>
</organism>
<dbReference type="EMBL" id="CP031376">
    <property type="protein sequence ID" value="AXK51553.1"/>
    <property type="molecule type" value="Genomic_DNA"/>
</dbReference>
<keyword evidence="1" id="KW-0472">Membrane</keyword>
<proteinExistence type="predicted"/>
<reference evidence="2 3" key="1">
    <citation type="submission" date="2018-07" db="EMBL/GenBank/DDBJ databases">
        <title>Complete genome sequence of Spiroplasma alleghenense PLHS-1 (ATCC 51752).</title>
        <authorList>
            <person name="Chou L."/>
            <person name="Lee T.-Y."/>
            <person name="Tsai Y.-M."/>
            <person name="Kuo C.-H."/>
        </authorList>
    </citation>
    <scope>NUCLEOTIDE SEQUENCE [LARGE SCALE GENOMIC DNA]</scope>
    <source>
        <strain evidence="2 3">PLHS-1</strain>
    </source>
</reference>
<evidence type="ECO:0008006" key="4">
    <source>
        <dbReference type="Google" id="ProtNLM"/>
    </source>
</evidence>
<feature type="transmembrane region" description="Helical" evidence="1">
    <location>
        <begin position="98"/>
        <end position="125"/>
    </location>
</feature>
<keyword evidence="1" id="KW-1133">Transmembrane helix</keyword>
<dbReference type="KEGG" id="salx:SALLE_v1c08830"/>
<dbReference type="RefSeq" id="WP_115558448.1">
    <property type="nucleotide sequence ID" value="NZ_CP031376.1"/>
</dbReference>
<sequence>MKKNELNKKERKNFNLKITFWDPKKIHTYYYFSISMIALFVVFNISWFIWLAFQSINFKDLPGVEDNFFNGFINNNVDISKTAWFMPKMMFLGFKNGITIKALLIIALIFLFVSILWPLIIEQLIVNYSCRSTEKLRIALSYRKCLVAFYFLIPAIMIIIVQNFYINNNNSFYNSFENQFFKQFTDFQENNLTPLIQEQFEIAKSGALESFNFNVNYIFSIISNILSFLTMFMILLYSSFAYFYIKPKDGKDEHDGLDL</sequence>
<protein>
    <recommendedName>
        <fullName evidence="4">Transmembrane protein</fullName>
    </recommendedName>
</protein>
<feature type="transmembrane region" description="Helical" evidence="1">
    <location>
        <begin position="29"/>
        <end position="53"/>
    </location>
</feature>